<protein>
    <submittedName>
        <fullName evidence="2">Uncharacterized protein</fullName>
    </submittedName>
</protein>
<reference evidence="2 3" key="1">
    <citation type="submission" date="2024-10" db="EMBL/GenBank/DDBJ databases">
        <title>Updated reference genomes for cyclostephanoid diatoms.</title>
        <authorList>
            <person name="Roberts W.R."/>
            <person name="Alverson A.J."/>
        </authorList>
    </citation>
    <scope>NUCLEOTIDE SEQUENCE [LARGE SCALE GENOMIC DNA]</scope>
    <source>
        <strain evidence="2 3">AJA232-27</strain>
    </source>
</reference>
<organism evidence="2 3">
    <name type="scientific">Discostella pseudostelligera</name>
    <dbReference type="NCBI Taxonomy" id="259834"/>
    <lineage>
        <taxon>Eukaryota</taxon>
        <taxon>Sar</taxon>
        <taxon>Stramenopiles</taxon>
        <taxon>Ochrophyta</taxon>
        <taxon>Bacillariophyta</taxon>
        <taxon>Coscinodiscophyceae</taxon>
        <taxon>Thalassiosirophycidae</taxon>
        <taxon>Stephanodiscales</taxon>
        <taxon>Stephanodiscaceae</taxon>
        <taxon>Discostella</taxon>
    </lineage>
</organism>
<keyword evidence="3" id="KW-1185">Reference proteome</keyword>
<feature type="chain" id="PRO_5044745986" evidence="1">
    <location>
        <begin position="24"/>
        <end position="239"/>
    </location>
</feature>
<evidence type="ECO:0000313" key="2">
    <source>
        <dbReference type="EMBL" id="KAL3770664.1"/>
    </source>
</evidence>
<dbReference type="AlphaFoldDB" id="A0ABD3N3J3"/>
<accession>A0ABD3N3J3</accession>
<dbReference type="Proteomes" id="UP001530293">
    <property type="component" value="Unassembled WGS sequence"/>
</dbReference>
<comment type="caution">
    <text evidence="2">The sequence shown here is derived from an EMBL/GenBank/DDBJ whole genome shotgun (WGS) entry which is preliminary data.</text>
</comment>
<sequence>MKSISIASLVLLCLAVLIKPLEAFTIRPPQTVAAHKATHLVVQTRSHRTTVSKVNAVTADLDVVGLVAGQENYGFALVALSEAIWSFAQAPSLSHAKILAPASIAAVILVAVSGPMVTSGDAGSVALGLEIATGVSTLLGASYVARLVAPNSPSPKEAAFAGLLVAIAGFFSFSQNLVVDGFGEACSSICNSFSLLFRERCTNSHTTHELLSVTLPSLPPLPLPEMPLGLGEQIDTDRY</sequence>
<feature type="signal peptide" evidence="1">
    <location>
        <begin position="1"/>
        <end position="23"/>
    </location>
</feature>
<name>A0ABD3N3J3_9STRA</name>
<evidence type="ECO:0000313" key="3">
    <source>
        <dbReference type="Proteomes" id="UP001530293"/>
    </source>
</evidence>
<gene>
    <name evidence="2" type="ORF">ACHAWU_004363</name>
</gene>
<proteinExistence type="predicted"/>
<keyword evidence="1" id="KW-0732">Signal</keyword>
<evidence type="ECO:0000256" key="1">
    <source>
        <dbReference type="SAM" id="SignalP"/>
    </source>
</evidence>
<dbReference type="EMBL" id="JALLBG020000038">
    <property type="protein sequence ID" value="KAL3770664.1"/>
    <property type="molecule type" value="Genomic_DNA"/>
</dbReference>